<feature type="chain" id="PRO_5041365655" description="Phosphate-binding protein PstS" evidence="8">
    <location>
        <begin position="30"/>
        <end position="340"/>
    </location>
</feature>
<dbReference type="CDD" id="cd13565">
    <property type="entry name" value="PBP2_PstS"/>
    <property type="match status" value="1"/>
</dbReference>
<keyword evidence="6 7" id="KW-0592">Phosphate transport</keyword>
<name>A0AA35VE98_9PROT</name>
<evidence type="ECO:0000256" key="5">
    <source>
        <dbReference type="ARBA" id="ARBA00022448"/>
    </source>
</evidence>
<comment type="function">
    <text evidence="1 7">Part of the ABC transporter complex PstSACB involved in phosphate import.</text>
</comment>
<dbReference type="AlphaFoldDB" id="A0AA35VE98"/>
<dbReference type="InterPro" id="IPR024370">
    <property type="entry name" value="PBP_domain"/>
</dbReference>
<dbReference type="InterPro" id="IPR005673">
    <property type="entry name" value="ABC_phos-bd_PstS"/>
</dbReference>
<feature type="signal peptide" evidence="8">
    <location>
        <begin position="1"/>
        <end position="29"/>
    </location>
</feature>
<keyword evidence="5 7" id="KW-0813">Transport</keyword>
<protein>
    <recommendedName>
        <fullName evidence="4 7">Phosphate-binding protein PstS</fullName>
    </recommendedName>
</protein>
<dbReference type="PANTHER" id="PTHR42996:SF1">
    <property type="entry name" value="PHOSPHATE-BINDING PROTEIN PSTS"/>
    <property type="match status" value="1"/>
</dbReference>
<evidence type="ECO:0000256" key="4">
    <source>
        <dbReference type="ARBA" id="ARBA00021889"/>
    </source>
</evidence>
<dbReference type="NCBIfam" id="NF008171">
    <property type="entry name" value="PRK10918.1"/>
    <property type="match status" value="1"/>
</dbReference>
<evidence type="ECO:0000256" key="2">
    <source>
        <dbReference type="ARBA" id="ARBA00008725"/>
    </source>
</evidence>
<dbReference type="SUPFAM" id="SSF53850">
    <property type="entry name" value="Periplasmic binding protein-like II"/>
    <property type="match status" value="1"/>
</dbReference>
<dbReference type="PANTHER" id="PTHR42996">
    <property type="entry name" value="PHOSPHATE-BINDING PROTEIN PSTS"/>
    <property type="match status" value="1"/>
</dbReference>
<dbReference type="RefSeq" id="WP_289840721.1">
    <property type="nucleotide sequence ID" value="NZ_CATKSH010000019.1"/>
</dbReference>
<comment type="caution">
    <text evidence="10">The sequence shown here is derived from an EMBL/GenBank/DDBJ whole genome shotgun (WGS) entry which is preliminary data.</text>
</comment>
<evidence type="ECO:0000256" key="3">
    <source>
        <dbReference type="ARBA" id="ARBA00011529"/>
    </source>
</evidence>
<dbReference type="Proteomes" id="UP001176960">
    <property type="component" value="Unassembled WGS sequence"/>
</dbReference>
<gene>
    <name evidence="10" type="primary">pstS</name>
    <name evidence="10" type="ORF">LMG32879_002463</name>
</gene>
<dbReference type="Pfam" id="PF12849">
    <property type="entry name" value="PBP_like_2"/>
    <property type="match status" value="1"/>
</dbReference>
<comment type="similarity">
    <text evidence="2 7">Belongs to the PstS family.</text>
</comment>
<dbReference type="Gene3D" id="3.40.190.10">
    <property type="entry name" value="Periplasmic binding protein-like II"/>
    <property type="match status" value="2"/>
</dbReference>
<evidence type="ECO:0000256" key="1">
    <source>
        <dbReference type="ARBA" id="ARBA00002841"/>
    </source>
</evidence>
<evidence type="ECO:0000256" key="7">
    <source>
        <dbReference type="PIRNR" id="PIRNR002756"/>
    </source>
</evidence>
<accession>A0AA35VE98</accession>
<dbReference type="PIRSF" id="PIRSF002756">
    <property type="entry name" value="PstS"/>
    <property type="match status" value="1"/>
</dbReference>
<evidence type="ECO:0000313" key="11">
    <source>
        <dbReference type="Proteomes" id="UP001176960"/>
    </source>
</evidence>
<dbReference type="GO" id="GO:0043190">
    <property type="term" value="C:ATP-binding cassette (ABC) transporter complex"/>
    <property type="evidence" value="ECO:0007669"/>
    <property type="project" value="InterPro"/>
</dbReference>
<evidence type="ECO:0000313" key="10">
    <source>
        <dbReference type="EMBL" id="CAI9121616.1"/>
    </source>
</evidence>
<dbReference type="NCBIfam" id="TIGR00975">
    <property type="entry name" value="3a0107s03"/>
    <property type="match status" value="1"/>
</dbReference>
<evidence type="ECO:0000256" key="6">
    <source>
        <dbReference type="ARBA" id="ARBA00022592"/>
    </source>
</evidence>
<dbReference type="GO" id="GO:0035435">
    <property type="term" value="P:phosphate ion transmembrane transport"/>
    <property type="evidence" value="ECO:0007669"/>
    <property type="project" value="InterPro"/>
</dbReference>
<feature type="domain" description="PBP" evidence="9">
    <location>
        <begin position="30"/>
        <end position="309"/>
    </location>
</feature>
<keyword evidence="8" id="KW-0732">Signal</keyword>
<organism evidence="10 11">
    <name type="scientific">Brytella acorum</name>
    <dbReference type="NCBI Taxonomy" id="2959299"/>
    <lineage>
        <taxon>Bacteria</taxon>
        <taxon>Pseudomonadati</taxon>
        <taxon>Pseudomonadota</taxon>
        <taxon>Alphaproteobacteria</taxon>
        <taxon>Acetobacterales</taxon>
        <taxon>Acetobacteraceae</taxon>
        <taxon>Brytella</taxon>
    </lineage>
</organism>
<comment type="subunit">
    <text evidence="3 7">The complex is composed of two ATP-binding proteins (PstB), two transmembrane proteins (PstC and PstA) and a solute-binding protein (PstS).</text>
</comment>
<dbReference type="EMBL" id="CATKSH010000019">
    <property type="protein sequence ID" value="CAI9121616.1"/>
    <property type="molecule type" value="Genomic_DNA"/>
</dbReference>
<keyword evidence="11" id="KW-1185">Reference proteome</keyword>
<evidence type="ECO:0000256" key="8">
    <source>
        <dbReference type="SAM" id="SignalP"/>
    </source>
</evidence>
<dbReference type="InterPro" id="IPR050962">
    <property type="entry name" value="Phosphate-bind_PstS"/>
</dbReference>
<reference evidence="10" key="1">
    <citation type="submission" date="2023-03" db="EMBL/GenBank/DDBJ databases">
        <authorList>
            <person name="Cleenwerck I."/>
        </authorList>
    </citation>
    <scope>NUCLEOTIDE SEQUENCE</scope>
    <source>
        <strain evidence="10">LMG 32879</strain>
    </source>
</reference>
<proteinExistence type="inferred from homology"/>
<evidence type="ECO:0000259" key="9">
    <source>
        <dbReference type="Pfam" id="PF12849"/>
    </source>
</evidence>
<dbReference type="GO" id="GO:0042301">
    <property type="term" value="F:phosphate ion binding"/>
    <property type="evidence" value="ECO:0007669"/>
    <property type="project" value="InterPro"/>
</dbReference>
<sequence length="340" mass="34994">MRSIRISALASCAAVAFSAVVGLAAPAHAAGLTGAGSSFAAPLYGAWGEAIKKENGFEVNYQSVGSGAGQNQVIARTVDFGASDAPMAPAKLDANKLYQFPTVMGGIVVIINLPGIAPGQLKLDGATLAGLYDGSISSWNDPKIAALNPGVTLPDMDVAPVHRADASGTTFVFTSYLSKVSAAWKSSFGAATSVAWKGGAGARGNDGVAASVKTTEGGIGYVEYAYASRNHLNIVQLKDHDGAFIAPTLNAFAAAAKNADWAHADHYAVDLLDTAGAGAWPIVSATFVLVPTDPKSPAQAKAVREFFTWGLNKGDVAAQRLDYVVLPSSVKAQILSQWPQ</sequence>